<dbReference type="InterPro" id="IPR015020">
    <property type="entry name" value="Rv2525c-like_Glyco_Hydro-like"/>
</dbReference>
<dbReference type="GO" id="GO:0016787">
    <property type="term" value="F:hydrolase activity"/>
    <property type="evidence" value="ECO:0007669"/>
    <property type="project" value="UniProtKB-KW"/>
</dbReference>
<evidence type="ECO:0000259" key="1">
    <source>
        <dbReference type="Pfam" id="PF08924"/>
    </source>
</evidence>
<organism evidence="2 3">
    <name type="scientific">Haloechinothrix salitolerans</name>
    <dbReference type="NCBI Taxonomy" id="926830"/>
    <lineage>
        <taxon>Bacteria</taxon>
        <taxon>Bacillati</taxon>
        <taxon>Actinomycetota</taxon>
        <taxon>Actinomycetes</taxon>
        <taxon>Pseudonocardiales</taxon>
        <taxon>Pseudonocardiaceae</taxon>
        <taxon>Haloechinothrix</taxon>
    </lineage>
</organism>
<dbReference type="Pfam" id="PF08924">
    <property type="entry name" value="Rv2525c_GlyHyd-like"/>
    <property type="match status" value="1"/>
</dbReference>
<dbReference type="Proteomes" id="UP001596337">
    <property type="component" value="Unassembled WGS sequence"/>
</dbReference>
<gene>
    <name evidence="2" type="ORF">ACFQGD_26630</name>
</gene>
<dbReference type="InterPro" id="IPR017853">
    <property type="entry name" value="GH"/>
</dbReference>
<keyword evidence="2" id="KW-0378">Hydrolase</keyword>
<protein>
    <submittedName>
        <fullName evidence="2">Glycoside hydrolase domain-containing protein</fullName>
    </submittedName>
</protein>
<dbReference type="RefSeq" id="WP_345405116.1">
    <property type="nucleotide sequence ID" value="NZ_BAABLA010000119.1"/>
</dbReference>
<dbReference type="SUPFAM" id="SSF51445">
    <property type="entry name" value="(Trans)glycosidases"/>
    <property type="match status" value="1"/>
</dbReference>
<feature type="domain" description="Rv2525c-like glycoside hydrolase-like" evidence="1">
    <location>
        <begin position="65"/>
        <end position="270"/>
    </location>
</feature>
<dbReference type="EMBL" id="JBHSXX010000001">
    <property type="protein sequence ID" value="MFC6870712.1"/>
    <property type="molecule type" value="Genomic_DNA"/>
</dbReference>
<proteinExistence type="predicted"/>
<name>A0ABW2C7Q7_9PSEU</name>
<evidence type="ECO:0000313" key="3">
    <source>
        <dbReference type="Proteomes" id="UP001596337"/>
    </source>
</evidence>
<evidence type="ECO:0000313" key="2">
    <source>
        <dbReference type="EMBL" id="MFC6870712.1"/>
    </source>
</evidence>
<dbReference type="Gene3D" id="3.20.20.80">
    <property type="entry name" value="Glycosidases"/>
    <property type="match status" value="1"/>
</dbReference>
<accession>A0ABW2C7Q7</accession>
<keyword evidence="3" id="KW-1185">Reference proteome</keyword>
<sequence>MNGRRVIARIAFVLVFVVTVALLPPPYLFAKPATSVDYPKRATVTQFSGLAFDTCSAPSLSTMRKWRSSRYRAIGIYIGGVTRACSQRHLSKSWVHGVTAMRWRLVPIYTGKQAPCRDHVKQFLIKPKQAREQGRRAARHAVKRAGRLGLLPGSALYLDIESYPTSRHRCRKAVLRYISGWTTALHRHGYLSGVYVAGGSGGVHLAAAHGSRAYARPDAIWVAQWDGSKKLFNLPGVSDRYWSHGQRGKQFRGPHREKHGGVAMTIDSNRFRAPVATVARQVRVTSSVPLKGRKHPTKKAAIITTYRPGSTVGAVCQRRGAKAAGTRVWNLLANGTYVSDRFVKTGGKGLPRCAYPYQVARTDRLNKRAGPSTRHALVGEVYGGGLVKVVCQRRGSNVFGNRVWNKLASGTWVSDYYLATPSRRGFSKPIRRC</sequence>
<comment type="caution">
    <text evidence="2">The sequence shown here is derived from an EMBL/GenBank/DDBJ whole genome shotgun (WGS) entry which is preliminary data.</text>
</comment>
<reference evidence="3" key="1">
    <citation type="journal article" date="2019" name="Int. J. Syst. Evol. Microbiol.">
        <title>The Global Catalogue of Microorganisms (GCM) 10K type strain sequencing project: providing services to taxonomists for standard genome sequencing and annotation.</title>
        <authorList>
            <consortium name="The Broad Institute Genomics Platform"/>
            <consortium name="The Broad Institute Genome Sequencing Center for Infectious Disease"/>
            <person name="Wu L."/>
            <person name="Ma J."/>
        </authorList>
    </citation>
    <scope>NUCLEOTIDE SEQUENCE [LARGE SCALE GENOMIC DNA]</scope>
    <source>
        <strain evidence="3">KCTC 32255</strain>
    </source>
</reference>